<feature type="repeat" description="Solcar" evidence="9">
    <location>
        <begin position="17"/>
        <end position="103"/>
    </location>
</feature>
<dbReference type="PANTHER" id="PTHR24089">
    <property type="entry name" value="SOLUTE CARRIER FAMILY 25"/>
    <property type="match status" value="1"/>
</dbReference>
<feature type="transmembrane region" description="Helical" evidence="11">
    <location>
        <begin position="121"/>
        <end position="139"/>
    </location>
</feature>
<evidence type="ECO:0000256" key="5">
    <source>
        <dbReference type="ARBA" id="ARBA00022792"/>
    </source>
</evidence>
<dbReference type="PRINTS" id="PR00926">
    <property type="entry name" value="MITOCARRIER"/>
</dbReference>
<dbReference type="GeneID" id="30031442"/>
<dbReference type="PROSITE" id="PS50920">
    <property type="entry name" value="SOLCAR"/>
    <property type="match status" value="3"/>
</dbReference>
<keyword evidence="3 9" id="KW-0812">Transmembrane</keyword>
<keyword evidence="8 9" id="KW-0472">Membrane</keyword>
<dbReference type="Pfam" id="PF00153">
    <property type="entry name" value="Mito_carr"/>
    <property type="match status" value="3"/>
</dbReference>
<evidence type="ECO:0000256" key="1">
    <source>
        <dbReference type="ARBA" id="ARBA00004448"/>
    </source>
</evidence>
<gene>
    <name evidence="12" type="ORF">METBIDRAFT_76041</name>
</gene>
<feature type="transmembrane region" description="Helical" evidence="11">
    <location>
        <begin position="173"/>
        <end position="195"/>
    </location>
</feature>
<accession>A0A1A0HG81</accession>
<keyword evidence="4" id="KW-0677">Repeat</keyword>
<sequence>MQTNPERADHLRKGSSVSPLESLIAGSLSGAVARAVTAPLDTIKIRFQLLLLRDDGVTGIDLVKNLLKKEGFTALWKGNVPAEALYIIYGASQFTTYTILNKCFSDLQNQRKFSLSQLSHLLLVGSGTGMVSTFITYPFDLLRTRLVAHESRVLLSMTDTCKDIYLKNGLKGFFVGIQPTLLSVTASSGLFFWSYSLARDAVDRINNLSPGKIRGVEASCGFIAGVTAKAITFPLDTIRKRMQVSLSGTAHRIFVEHWRSYGFANFYRGFLVSLLKTAPTSAISVAIYEYSISTIRALSSRF</sequence>
<organism evidence="12 13">
    <name type="scientific">Metschnikowia bicuspidata var. bicuspidata NRRL YB-4993</name>
    <dbReference type="NCBI Taxonomy" id="869754"/>
    <lineage>
        <taxon>Eukaryota</taxon>
        <taxon>Fungi</taxon>
        <taxon>Dikarya</taxon>
        <taxon>Ascomycota</taxon>
        <taxon>Saccharomycotina</taxon>
        <taxon>Pichiomycetes</taxon>
        <taxon>Metschnikowiaceae</taxon>
        <taxon>Metschnikowia</taxon>
    </lineage>
</organism>
<evidence type="ECO:0000256" key="7">
    <source>
        <dbReference type="ARBA" id="ARBA00023128"/>
    </source>
</evidence>
<keyword evidence="2 10" id="KW-0813">Transport</keyword>
<dbReference type="STRING" id="869754.A0A1A0HG81"/>
<dbReference type="RefSeq" id="XP_018713368.1">
    <property type="nucleotide sequence ID" value="XM_018858466.1"/>
</dbReference>
<comment type="subcellular location">
    <subcellularLocation>
        <location evidence="1">Mitochondrion inner membrane</location>
        <topology evidence="1">Multi-pass membrane protein</topology>
    </subcellularLocation>
</comment>
<evidence type="ECO:0000256" key="6">
    <source>
        <dbReference type="ARBA" id="ARBA00022989"/>
    </source>
</evidence>
<dbReference type="AlphaFoldDB" id="A0A1A0HG81"/>
<evidence type="ECO:0000256" key="10">
    <source>
        <dbReference type="RuleBase" id="RU000488"/>
    </source>
</evidence>
<evidence type="ECO:0000256" key="8">
    <source>
        <dbReference type="ARBA" id="ARBA00023136"/>
    </source>
</evidence>
<protein>
    <submittedName>
        <fullName evidence="12">Mitochondrial thiamine pyrophosphate carrier 1</fullName>
    </submittedName>
</protein>
<evidence type="ECO:0000256" key="2">
    <source>
        <dbReference type="ARBA" id="ARBA00022448"/>
    </source>
</evidence>
<dbReference type="Proteomes" id="UP000092555">
    <property type="component" value="Unassembled WGS sequence"/>
</dbReference>
<dbReference type="InterPro" id="IPR023395">
    <property type="entry name" value="MCP_dom_sf"/>
</dbReference>
<dbReference type="InterPro" id="IPR002067">
    <property type="entry name" value="MCP"/>
</dbReference>
<dbReference type="OrthoDB" id="18574at2759"/>
<proteinExistence type="inferred from homology"/>
<comment type="caution">
    <text evidence="12">The sequence shown here is derived from an EMBL/GenBank/DDBJ whole genome shotgun (WGS) entry which is preliminary data.</text>
</comment>
<keyword evidence="5" id="KW-0999">Mitochondrion inner membrane</keyword>
<dbReference type="GO" id="GO:0090422">
    <property type="term" value="F:thiamine pyrophosphate transmembrane transporter activity"/>
    <property type="evidence" value="ECO:0007669"/>
    <property type="project" value="EnsemblFungi"/>
</dbReference>
<dbReference type="Gene3D" id="1.50.40.10">
    <property type="entry name" value="Mitochondrial carrier domain"/>
    <property type="match status" value="1"/>
</dbReference>
<evidence type="ECO:0000256" key="3">
    <source>
        <dbReference type="ARBA" id="ARBA00022692"/>
    </source>
</evidence>
<dbReference type="InterPro" id="IPR018108">
    <property type="entry name" value="MCP_transmembrane"/>
</dbReference>
<dbReference type="EMBL" id="LXTC01000001">
    <property type="protein sequence ID" value="OBA22887.1"/>
    <property type="molecule type" value="Genomic_DNA"/>
</dbReference>
<evidence type="ECO:0000313" key="12">
    <source>
        <dbReference type="EMBL" id="OBA22887.1"/>
    </source>
</evidence>
<dbReference type="SUPFAM" id="SSF103506">
    <property type="entry name" value="Mitochondrial carrier"/>
    <property type="match status" value="1"/>
</dbReference>
<reference evidence="12 13" key="1">
    <citation type="submission" date="2016-05" db="EMBL/GenBank/DDBJ databases">
        <title>Comparative genomics of biotechnologically important yeasts.</title>
        <authorList>
            <consortium name="DOE Joint Genome Institute"/>
            <person name="Riley R."/>
            <person name="Haridas S."/>
            <person name="Wolfe K.H."/>
            <person name="Lopes M.R."/>
            <person name="Hittinger C.T."/>
            <person name="Goker M."/>
            <person name="Salamov A."/>
            <person name="Wisecaver J."/>
            <person name="Long T.M."/>
            <person name="Aerts A.L."/>
            <person name="Barry K."/>
            <person name="Choi C."/>
            <person name="Clum A."/>
            <person name="Coughlan A.Y."/>
            <person name="Deshpande S."/>
            <person name="Douglass A.P."/>
            <person name="Hanson S.J."/>
            <person name="Klenk H.-P."/>
            <person name="LaButti K."/>
            <person name="Lapidus A."/>
            <person name="Lindquist E."/>
            <person name="Lipzen A."/>
            <person name="Meier-kolthoff J.P."/>
            <person name="Ohm R.A."/>
            <person name="Otillar R.P."/>
            <person name="Pangilinan J."/>
            <person name="Peng Y."/>
            <person name="Rokas A."/>
            <person name="Rosa C.A."/>
            <person name="Scheuner C."/>
            <person name="Sibirny A.A."/>
            <person name="Slot J.C."/>
            <person name="Stielow J.B."/>
            <person name="Sun H."/>
            <person name="Kurtzman C.P."/>
            <person name="Blackwell M."/>
            <person name="Grigoriev I.V."/>
            <person name="Jeffries T.W."/>
        </authorList>
    </citation>
    <scope>NUCLEOTIDE SEQUENCE [LARGE SCALE GENOMIC DNA]</scope>
    <source>
        <strain evidence="12 13">NRRL YB-4993</strain>
    </source>
</reference>
<evidence type="ECO:0000256" key="9">
    <source>
        <dbReference type="PROSITE-ProRule" id="PRU00282"/>
    </source>
</evidence>
<keyword evidence="7" id="KW-0496">Mitochondrion</keyword>
<feature type="repeat" description="Solcar" evidence="9">
    <location>
        <begin position="212"/>
        <end position="294"/>
    </location>
</feature>
<comment type="similarity">
    <text evidence="10">Belongs to the mitochondrial carrier (TC 2.A.29) family.</text>
</comment>
<evidence type="ECO:0000256" key="11">
    <source>
        <dbReference type="SAM" id="Phobius"/>
    </source>
</evidence>
<keyword evidence="6 11" id="KW-1133">Transmembrane helix</keyword>
<feature type="repeat" description="Solcar" evidence="9">
    <location>
        <begin position="116"/>
        <end position="201"/>
    </location>
</feature>
<dbReference type="GO" id="GO:0005743">
    <property type="term" value="C:mitochondrial inner membrane"/>
    <property type="evidence" value="ECO:0007669"/>
    <property type="project" value="UniProtKB-SubCell"/>
</dbReference>
<keyword evidence="13" id="KW-1185">Reference proteome</keyword>
<evidence type="ECO:0000256" key="4">
    <source>
        <dbReference type="ARBA" id="ARBA00022737"/>
    </source>
</evidence>
<evidence type="ECO:0000313" key="13">
    <source>
        <dbReference type="Proteomes" id="UP000092555"/>
    </source>
</evidence>
<dbReference type="GO" id="GO:1990545">
    <property type="term" value="P:mitochondrial thiamine pyrophosphate transmembrane transport"/>
    <property type="evidence" value="ECO:0007669"/>
    <property type="project" value="EnsemblFungi"/>
</dbReference>
<name>A0A1A0HG81_9ASCO</name>